<accession>A4X053</accession>
<dbReference type="HOGENOM" id="CLU_1569486_0_0_5"/>
<protein>
    <submittedName>
        <fullName evidence="1">Uncharacterized protein</fullName>
    </submittedName>
</protein>
<reference evidence="1" key="1">
    <citation type="submission" date="2007-04" db="EMBL/GenBank/DDBJ databases">
        <title>Complete sequence of plasmid pRSPA02 of Rhodobacter sphaeroides ATCC 17025.</title>
        <authorList>
            <consortium name="US DOE Joint Genome Institute"/>
            <person name="Copeland A."/>
            <person name="Lucas S."/>
            <person name="Lapidus A."/>
            <person name="Barry K."/>
            <person name="Detter J.C."/>
            <person name="Glavina del Rio T."/>
            <person name="Hammon N."/>
            <person name="Israni S."/>
            <person name="Dalin E."/>
            <person name="Tice H."/>
            <person name="Pitluck S."/>
            <person name="Chertkov O."/>
            <person name="Brettin T."/>
            <person name="Bruce D."/>
            <person name="Han C."/>
            <person name="Schmutz J."/>
            <person name="Larimer F."/>
            <person name="Land M."/>
            <person name="Hauser L."/>
            <person name="Kyrpides N."/>
            <person name="Kim E."/>
            <person name="Richardson P."/>
            <person name="Mackenzie C."/>
            <person name="Choudhary M."/>
            <person name="Donohue T.J."/>
            <person name="Kaplan S."/>
        </authorList>
    </citation>
    <scope>NUCLEOTIDE SEQUENCE [LARGE SCALE GENOMIC DNA]</scope>
    <source>
        <strain evidence="1">ATCC 17025</strain>
        <plasmid evidence="1">pRSPA02</plasmid>
    </source>
</reference>
<dbReference type="EMBL" id="CP000663">
    <property type="protein sequence ID" value="ABP73017.1"/>
    <property type="molecule type" value="Genomic_DNA"/>
</dbReference>
<evidence type="ECO:0000313" key="1">
    <source>
        <dbReference type="EMBL" id="ABP73017.1"/>
    </source>
</evidence>
<dbReference type="BioCyc" id="RSPH349102:G1G8M-4299-MONOMER"/>
<dbReference type="KEGG" id="rsq:Rsph17025_4166"/>
<dbReference type="AlphaFoldDB" id="A4X053"/>
<keyword evidence="1" id="KW-0614">Plasmid</keyword>
<name>A4X053_CERS5</name>
<sequence>MVTKDHLFNAPIRSWMPIAVYKAYLPNMPDVVMGKVPALMSGAPGLRWKTWICETREERENVLKQLDKPCPVTQGALDFRRGPDSAVARKASGMALRPDAGISVAVYAPPFKGWPWLVLLWSAHPAPGLERDRYAWETFMTEKALHRHLRELSGLASERGCEVIAATSGT</sequence>
<proteinExistence type="predicted"/>
<gene>
    <name evidence="1" type="ordered locus">Rsph17025_4166</name>
</gene>
<geneLocation type="plasmid" evidence="1">
    <name>pRSPA02</name>
</geneLocation>
<organism evidence="1">
    <name type="scientific">Cereibacter sphaeroides (strain ATCC 17025 / ATH 2.4.3)</name>
    <name type="common">Rhodobacter sphaeroides</name>
    <dbReference type="NCBI Taxonomy" id="349102"/>
    <lineage>
        <taxon>Bacteria</taxon>
        <taxon>Pseudomonadati</taxon>
        <taxon>Pseudomonadota</taxon>
        <taxon>Alphaproteobacteria</taxon>
        <taxon>Rhodobacterales</taxon>
        <taxon>Paracoccaceae</taxon>
        <taxon>Cereibacter</taxon>
    </lineage>
</organism>